<dbReference type="PANTHER" id="PTHR42705:SF2">
    <property type="entry name" value="BIFUNCTIONAL NON-HOMOLOGOUS END JOINING PROTEIN LIGD"/>
    <property type="match status" value="1"/>
</dbReference>
<name>A0ABX7MWY1_9BACT</name>
<protein>
    <submittedName>
        <fullName evidence="3">Non-homologous end-joining DNA ligase</fullName>
        <ecNumber evidence="3">6.5.1.1</ecNumber>
    </submittedName>
</protein>
<keyword evidence="3" id="KW-0436">Ligase</keyword>
<dbReference type="EMBL" id="CP071091">
    <property type="protein sequence ID" value="QSQ10952.1"/>
    <property type="molecule type" value="Genomic_DNA"/>
</dbReference>
<dbReference type="PANTHER" id="PTHR42705">
    <property type="entry name" value="BIFUNCTIONAL NON-HOMOLOGOUS END JOINING PROTEIN LIGD"/>
    <property type="match status" value="1"/>
</dbReference>
<keyword evidence="4" id="KW-1185">Reference proteome</keyword>
<sequence length="354" mass="39292">MPSRSPHDIAMASRDANRWPVKRPDPRLHADRRERAPRRATEPATHSGERRAPRAQAARRAAPSSREESVAQAGRVKLTHADRVLFPGSGLTKADVFAYYREVAPLLVPILEDRPIAVQQWPAGIEAPGFFRHALSGMPSWLPSLSVRHVDKTLRHVNVTGEEPLLWLANQSALTLHMWLSRAPRLSQPDFLAMDLDPGEGGWPDVVAAALALRELLEQQGLEGYPKTSGKRGMHVLVPLAPGHTYAQVQAHANALAQELERRLGTRATTLRGVRARHGRLYLDAGQNARGKTVVAPYSLRAREAAPFSAPLRWREVSEKLDPSRFNLRTLRERLDSVGDLFAPALENTQRLPG</sequence>
<dbReference type="Pfam" id="PF21686">
    <property type="entry name" value="LigD_Prim-Pol"/>
    <property type="match status" value="1"/>
</dbReference>
<dbReference type="GO" id="GO:0003910">
    <property type="term" value="F:DNA ligase (ATP) activity"/>
    <property type="evidence" value="ECO:0007669"/>
    <property type="project" value="UniProtKB-EC"/>
</dbReference>
<dbReference type="CDD" id="cd04861">
    <property type="entry name" value="LigD_Pol_like"/>
    <property type="match status" value="1"/>
</dbReference>
<evidence type="ECO:0000313" key="3">
    <source>
        <dbReference type="EMBL" id="QSQ10952.1"/>
    </source>
</evidence>
<dbReference type="InterPro" id="IPR052171">
    <property type="entry name" value="NHEJ_LigD"/>
</dbReference>
<dbReference type="InterPro" id="IPR014145">
    <property type="entry name" value="LigD_pol_dom"/>
</dbReference>
<feature type="region of interest" description="Disordered" evidence="1">
    <location>
        <begin position="1"/>
        <end position="74"/>
    </location>
</feature>
<dbReference type="Proteomes" id="UP000663090">
    <property type="component" value="Chromosome"/>
</dbReference>
<dbReference type="NCBIfam" id="TIGR02778">
    <property type="entry name" value="ligD_pol"/>
    <property type="match status" value="1"/>
</dbReference>
<feature type="domain" description="DNA ligase D polymerase" evidence="2">
    <location>
        <begin position="92"/>
        <end position="342"/>
    </location>
</feature>
<gene>
    <name evidence="3" type="primary">ligD</name>
    <name evidence="3" type="ORF">JY572_21240</name>
</gene>
<feature type="compositionally biased region" description="Low complexity" evidence="1">
    <location>
        <begin position="54"/>
        <end position="64"/>
    </location>
</feature>
<evidence type="ECO:0000313" key="4">
    <source>
        <dbReference type="Proteomes" id="UP000663090"/>
    </source>
</evidence>
<proteinExistence type="predicted"/>
<dbReference type="Gene3D" id="3.90.920.10">
    <property type="entry name" value="DNA primase, PRIM domain"/>
    <property type="match status" value="1"/>
</dbReference>
<feature type="compositionally biased region" description="Basic and acidic residues" evidence="1">
    <location>
        <begin position="22"/>
        <end position="52"/>
    </location>
</feature>
<organism evidence="3 4">
    <name type="scientific">Myxococcus landrumensis</name>
    <dbReference type="NCBI Taxonomy" id="2813577"/>
    <lineage>
        <taxon>Bacteria</taxon>
        <taxon>Pseudomonadati</taxon>
        <taxon>Myxococcota</taxon>
        <taxon>Myxococcia</taxon>
        <taxon>Myxococcales</taxon>
        <taxon>Cystobacterineae</taxon>
        <taxon>Myxococcaceae</taxon>
        <taxon>Myxococcus</taxon>
    </lineage>
</organism>
<reference evidence="3 4" key="1">
    <citation type="submission" date="2021-02" db="EMBL/GenBank/DDBJ databases">
        <title>De Novo genome assembly of isolated myxobacteria.</title>
        <authorList>
            <person name="Stevens D.C."/>
        </authorList>
    </citation>
    <scope>NUCLEOTIDE SEQUENCE [LARGE SCALE GENOMIC DNA]</scope>
    <source>
        <strain evidence="3 4">SCHIC003</strain>
    </source>
</reference>
<evidence type="ECO:0000259" key="2">
    <source>
        <dbReference type="Pfam" id="PF21686"/>
    </source>
</evidence>
<accession>A0ABX7MWY1</accession>
<evidence type="ECO:0000256" key="1">
    <source>
        <dbReference type="SAM" id="MobiDB-lite"/>
    </source>
</evidence>
<dbReference type="EC" id="6.5.1.1" evidence="3"/>